<feature type="region of interest" description="Disordered" evidence="4">
    <location>
        <begin position="161"/>
        <end position="188"/>
    </location>
</feature>
<keyword evidence="3" id="KW-0804">Transcription</keyword>
<dbReference type="SMART" id="SM00347">
    <property type="entry name" value="HTH_MARR"/>
    <property type="match status" value="1"/>
</dbReference>
<dbReference type="KEGG" id="rsb:RS694_12635"/>
<reference evidence="6 7" key="1">
    <citation type="submission" date="2017-01" db="EMBL/GenBank/DDBJ databases">
        <authorList>
            <person name="Mah S.A."/>
            <person name="Swanson W.J."/>
            <person name="Moy G.W."/>
            <person name="Vacquier V.D."/>
        </authorList>
    </citation>
    <scope>NUCLEOTIDE SEQUENCE [LARGE SCALE GENOMIC DNA]</scope>
    <source>
        <strain evidence="6 7">DSM 22694</strain>
    </source>
</reference>
<dbReference type="SUPFAM" id="SSF46785">
    <property type="entry name" value="Winged helix' DNA-binding domain"/>
    <property type="match status" value="1"/>
</dbReference>
<evidence type="ECO:0000313" key="6">
    <source>
        <dbReference type="EMBL" id="APW43287.1"/>
    </source>
</evidence>
<evidence type="ECO:0000256" key="3">
    <source>
        <dbReference type="ARBA" id="ARBA00023163"/>
    </source>
</evidence>
<keyword evidence="1" id="KW-0805">Transcription regulation</keyword>
<dbReference type="Gene3D" id="1.10.10.10">
    <property type="entry name" value="Winged helix-like DNA-binding domain superfamily/Winged helix DNA-binding domain"/>
    <property type="match status" value="1"/>
</dbReference>
<evidence type="ECO:0000256" key="2">
    <source>
        <dbReference type="ARBA" id="ARBA00023125"/>
    </source>
</evidence>
<dbReference type="Pfam" id="PF01047">
    <property type="entry name" value="MarR"/>
    <property type="match status" value="1"/>
</dbReference>
<proteinExistence type="predicted"/>
<keyword evidence="2" id="KW-0238">DNA-binding</keyword>
<organism evidence="6 7">
    <name type="scientific">Rhodoferax saidenbachensis</name>
    <dbReference type="NCBI Taxonomy" id="1484693"/>
    <lineage>
        <taxon>Bacteria</taxon>
        <taxon>Pseudomonadati</taxon>
        <taxon>Pseudomonadota</taxon>
        <taxon>Betaproteobacteria</taxon>
        <taxon>Burkholderiales</taxon>
        <taxon>Comamonadaceae</taxon>
        <taxon>Rhodoferax</taxon>
    </lineage>
</organism>
<dbReference type="InterPro" id="IPR000835">
    <property type="entry name" value="HTH_MarR-typ"/>
</dbReference>
<evidence type="ECO:0000313" key="7">
    <source>
        <dbReference type="Proteomes" id="UP000186110"/>
    </source>
</evidence>
<dbReference type="GO" id="GO:0003677">
    <property type="term" value="F:DNA binding"/>
    <property type="evidence" value="ECO:0007669"/>
    <property type="project" value="UniProtKB-KW"/>
</dbReference>
<dbReference type="eggNOG" id="COG1846">
    <property type="taxonomic scope" value="Bacteria"/>
</dbReference>
<protein>
    <submittedName>
        <fullName evidence="6">MarR family transcriptional regulator</fullName>
    </submittedName>
</protein>
<dbReference type="Proteomes" id="UP000186110">
    <property type="component" value="Chromosome"/>
</dbReference>
<dbReference type="STRING" id="1484693.RS694_12635"/>
<sequence>MKKPTPSSPQADAQATPFYCAKDYRPEDSIAYLVRQILDAVAQEVEKQLAHTELTNAQWIPLFKLYMGKASTVAELARECRLDAGAMTRTLDRLEAKGLCQRARSEVDRRVVNITLTEAGTEAARDIPKILSRVQNANLVGFSVEEFETLKSYLHRILNNTRAPSAPTPTDPPHDASSPATSGNNHAE</sequence>
<name>A0A1P8KBA2_9BURK</name>
<dbReference type="InterPro" id="IPR036390">
    <property type="entry name" value="WH_DNA-bd_sf"/>
</dbReference>
<dbReference type="InterPro" id="IPR036388">
    <property type="entry name" value="WH-like_DNA-bd_sf"/>
</dbReference>
<accession>A0A1P8KBA2</accession>
<evidence type="ECO:0000259" key="5">
    <source>
        <dbReference type="PROSITE" id="PS50995"/>
    </source>
</evidence>
<gene>
    <name evidence="6" type="ORF">RS694_12635</name>
</gene>
<dbReference type="EMBL" id="CP019239">
    <property type="protein sequence ID" value="APW43287.1"/>
    <property type="molecule type" value="Genomic_DNA"/>
</dbReference>
<dbReference type="PANTHER" id="PTHR42756">
    <property type="entry name" value="TRANSCRIPTIONAL REGULATOR, MARR"/>
    <property type="match status" value="1"/>
</dbReference>
<dbReference type="InterPro" id="IPR023187">
    <property type="entry name" value="Tscrpt_reg_MarR-type_CS"/>
</dbReference>
<dbReference type="PROSITE" id="PS01117">
    <property type="entry name" value="HTH_MARR_1"/>
    <property type="match status" value="1"/>
</dbReference>
<evidence type="ECO:0000256" key="1">
    <source>
        <dbReference type="ARBA" id="ARBA00023015"/>
    </source>
</evidence>
<dbReference type="PRINTS" id="PR00598">
    <property type="entry name" value="HTHMARR"/>
</dbReference>
<dbReference type="RefSeq" id="WP_076069658.1">
    <property type="nucleotide sequence ID" value="NZ_CP019239.1"/>
</dbReference>
<keyword evidence="7" id="KW-1185">Reference proteome</keyword>
<dbReference type="AlphaFoldDB" id="A0A1P8KBA2"/>
<evidence type="ECO:0000256" key="4">
    <source>
        <dbReference type="SAM" id="MobiDB-lite"/>
    </source>
</evidence>
<feature type="compositionally biased region" description="Polar residues" evidence="4">
    <location>
        <begin position="178"/>
        <end position="188"/>
    </location>
</feature>
<dbReference type="PROSITE" id="PS50995">
    <property type="entry name" value="HTH_MARR_2"/>
    <property type="match status" value="1"/>
</dbReference>
<dbReference type="GO" id="GO:0003700">
    <property type="term" value="F:DNA-binding transcription factor activity"/>
    <property type="evidence" value="ECO:0007669"/>
    <property type="project" value="InterPro"/>
</dbReference>
<dbReference type="PANTHER" id="PTHR42756:SF1">
    <property type="entry name" value="TRANSCRIPTIONAL REPRESSOR OF EMRAB OPERON"/>
    <property type="match status" value="1"/>
</dbReference>
<feature type="domain" description="HTH marR-type" evidence="5">
    <location>
        <begin position="27"/>
        <end position="159"/>
    </location>
</feature>